<dbReference type="RefSeq" id="WP_218022946.1">
    <property type="nucleotide sequence ID" value="NZ_QXDL01000152.1"/>
</dbReference>
<evidence type="ECO:0008006" key="4">
    <source>
        <dbReference type="Google" id="ProtNLM"/>
    </source>
</evidence>
<protein>
    <recommendedName>
        <fullName evidence="4">Serine active site containing 1-like protein</fullName>
    </recommendedName>
</protein>
<feature type="transmembrane region" description="Helical" evidence="1">
    <location>
        <begin position="135"/>
        <end position="153"/>
    </location>
</feature>
<keyword evidence="1" id="KW-0472">Membrane</keyword>
<evidence type="ECO:0000313" key="3">
    <source>
        <dbReference type="Proteomes" id="UP000265715"/>
    </source>
</evidence>
<sequence>MQQPLRPRARSQAPSPLGSGAALRWGVAFSTLLTGLIWLLGERLERVPLLPDRGAAWYYWQLPDPTLLTRLSAWVPYLLHNLAVWYLIYLAQKQRPAYTAGLHPFNVWALAVNGFFGALHVLQTHLFYDGLAQDVSIFSSQGSVIVLLVLVLIMENRRRGMFWGKPAPLSRQVVDFVRKYHGYFFAWAVIYTFWFHPAVATAGHLLGFFYTYLLMLQGSLFFTRAHLNRYWTFGLEFLVLLHGTIVAVLQGNGIWPMFAFGFAGILVITQMHGLGLRSWAKWAILALYCGGVMYVYSDRGWAKVNEVIRIPLIDYVLVFLLAGLISLGLWVARRLRPARAAG</sequence>
<proteinExistence type="predicted"/>
<reference evidence="2 3" key="1">
    <citation type="submission" date="2018-08" db="EMBL/GenBank/DDBJ databases">
        <title>Meiothermus terrae DSM 26712 genome sequencing project.</title>
        <authorList>
            <person name="Da Costa M.S."/>
            <person name="Albuquerque L."/>
            <person name="Raposo P."/>
            <person name="Froufe H.J.C."/>
            <person name="Barroso C.S."/>
            <person name="Egas C."/>
        </authorList>
    </citation>
    <scope>NUCLEOTIDE SEQUENCE [LARGE SCALE GENOMIC DNA]</scope>
    <source>
        <strain evidence="2 3">DSM 26712</strain>
    </source>
</reference>
<gene>
    <name evidence="2" type="ORF">Mterra_02985</name>
</gene>
<keyword evidence="1" id="KW-0812">Transmembrane</keyword>
<dbReference type="EMBL" id="QXDL01000152">
    <property type="protein sequence ID" value="RIH81758.1"/>
    <property type="molecule type" value="Genomic_DNA"/>
</dbReference>
<dbReference type="AlphaFoldDB" id="A0A399ECV5"/>
<feature type="transmembrane region" description="Helical" evidence="1">
    <location>
        <begin position="308"/>
        <end position="332"/>
    </location>
</feature>
<feature type="transmembrane region" description="Helical" evidence="1">
    <location>
        <begin position="71"/>
        <end position="91"/>
    </location>
</feature>
<accession>A0A399ECV5</accession>
<organism evidence="2 3">
    <name type="scientific">Calidithermus terrae</name>
    <dbReference type="NCBI Taxonomy" id="1408545"/>
    <lineage>
        <taxon>Bacteria</taxon>
        <taxon>Thermotogati</taxon>
        <taxon>Deinococcota</taxon>
        <taxon>Deinococci</taxon>
        <taxon>Thermales</taxon>
        <taxon>Thermaceae</taxon>
        <taxon>Calidithermus</taxon>
    </lineage>
</organism>
<dbReference type="Proteomes" id="UP000265715">
    <property type="component" value="Unassembled WGS sequence"/>
</dbReference>
<feature type="transmembrane region" description="Helical" evidence="1">
    <location>
        <begin position="21"/>
        <end position="41"/>
    </location>
</feature>
<feature type="transmembrane region" description="Helical" evidence="1">
    <location>
        <begin position="279"/>
        <end position="296"/>
    </location>
</feature>
<feature type="transmembrane region" description="Helical" evidence="1">
    <location>
        <begin position="180"/>
        <end position="199"/>
    </location>
</feature>
<comment type="caution">
    <text evidence="2">The sequence shown here is derived from an EMBL/GenBank/DDBJ whole genome shotgun (WGS) entry which is preliminary data.</text>
</comment>
<feature type="transmembrane region" description="Helical" evidence="1">
    <location>
        <begin position="205"/>
        <end position="223"/>
    </location>
</feature>
<feature type="transmembrane region" description="Helical" evidence="1">
    <location>
        <begin position="103"/>
        <end position="123"/>
    </location>
</feature>
<feature type="transmembrane region" description="Helical" evidence="1">
    <location>
        <begin position="254"/>
        <end position="272"/>
    </location>
</feature>
<evidence type="ECO:0000256" key="1">
    <source>
        <dbReference type="SAM" id="Phobius"/>
    </source>
</evidence>
<keyword evidence="1" id="KW-1133">Transmembrane helix</keyword>
<name>A0A399ECV5_9DEIN</name>
<evidence type="ECO:0000313" key="2">
    <source>
        <dbReference type="EMBL" id="RIH81758.1"/>
    </source>
</evidence>
<keyword evidence="3" id="KW-1185">Reference proteome</keyword>
<feature type="transmembrane region" description="Helical" evidence="1">
    <location>
        <begin position="230"/>
        <end position="248"/>
    </location>
</feature>